<evidence type="ECO:0000256" key="4">
    <source>
        <dbReference type="SAM" id="MobiDB-lite"/>
    </source>
</evidence>
<evidence type="ECO:0000259" key="6">
    <source>
        <dbReference type="Pfam" id="PF13407"/>
    </source>
</evidence>
<dbReference type="Gene3D" id="3.40.50.2300">
    <property type="match status" value="2"/>
</dbReference>
<name>A0ABW0T6R2_9HYPH</name>
<evidence type="ECO:0000256" key="5">
    <source>
        <dbReference type="SAM" id="SignalP"/>
    </source>
</evidence>
<comment type="caution">
    <text evidence="7">The sequence shown here is derived from an EMBL/GenBank/DDBJ whole genome shotgun (WGS) entry which is preliminary data.</text>
</comment>
<comment type="subcellular location">
    <subcellularLocation>
        <location evidence="1">Cell envelope</location>
    </subcellularLocation>
</comment>
<evidence type="ECO:0000256" key="1">
    <source>
        <dbReference type="ARBA" id="ARBA00004196"/>
    </source>
</evidence>
<feature type="chain" id="PRO_5045731898" evidence="5">
    <location>
        <begin position="29"/>
        <end position="364"/>
    </location>
</feature>
<feature type="domain" description="Periplasmic binding protein" evidence="6">
    <location>
        <begin position="54"/>
        <end position="292"/>
    </location>
</feature>
<evidence type="ECO:0000256" key="2">
    <source>
        <dbReference type="ARBA" id="ARBA00007639"/>
    </source>
</evidence>
<dbReference type="InterPro" id="IPR028082">
    <property type="entry name" value="Peripla_BP_I"/>
</dbReference>
<reference evidence="8" key="1">
    <citation type="journal article" date="2019" name="Int. J. Syst. Evol. Microbiol.">
        <title>The Global Catalogue of Microorganisms (GCM) 10K type strain sequencing project: providing services to taxonomists for standard genome sequencing and annotation.</title>
        <authorList>
            <consortium name="The Broad Institute Genomics Platform"/>
            <consortium name="The Broad Institute Genome Sequencing Center for Infectious Disease"/>
            <person name="Wu L."/>
            <person name="Ma J."/>
        </authorList>
    </citation>
    <scope>NUCLEOTIDE SEQUENCE [LARGE SCALE GENOMIC DNA]</scope>
    <source>
        <strain evidence="8">JCM 3366</strain>
    </source>
</reference>
<dbReference type="InterPro" id="IPR025997">
    <property type="entry name" value="SBP_2_dom"/>
</dbReference>
<dbReference type="EMBL" id="JBHSNB010000002">
    <property type="protein sequence ID" value="MFC5585061.1"/>
    <property type="molecule type" value="Genomic_DNA"/>
</dbReference>
<evidence type="ECO:0000256" key="3">
    <source>
        <dbReference type="ARBA" id="ARBA00022729"/>
    </source>
</evidence>
<gene>
    <name evidence="7" type="ORF">ACFPOD_08060</name>
</gene>
<keyword evidence="3 5" id="KW-0732">Signal</keyword>
<dbReference type="PANTHER" id="PTHR46847:SF1">
    <property type="entry name" value="D-ALLOSE-BINDING PERIPLASMIC PROTEIN-RELATED"/>
    <property type="match status" value="1"/>
</dbReference>
<feature type="signal peptide" evidence="5">
    <location>
        <begin position="1"/>
        <end position="28"/>
    </location>
</feature>
<organism evidence="7 8">
    <name type="scientific">Nitratireductor kimnyeongensis</name>
    <dbReference type="NCBI Taxonomy" id="430679"/>
    <lineage>
        <taxon>Bacteria</taxon>
        <taxon>Pseudomonadati</taxon>
        <taxon>Pseudomonadota</taxon>
        <taxon>Alphaproteobacteria</taxon>
        <taxon>Hyphomicrobiales</taxon>
        <taxon>Phyllobacteriaceae</taxon>
        <taxon>Nitratireductor</taxon>
    </lineage>
</organism>
<sequence>MDKFLKAVAVAAIAAAGMTGGFAPGAQAEGFTSNTRPAFVGSEEETYYLLTFLSGYDFWTSYYEGFMDAGRQLGVNTKYMGATTADISEQINVFEQILAFDPAGIMVNPSDGDPLAASAARANELGIPLVIGENPIPGAKVAMWINHNEDLMTRKAADYIGEKLGGKGEIAVMETVGQVNLDNRSAAFTRNMETHWPEIRIVARTNPGHDEIKGAQDAASLIQAHPDLDFIFTVNPTAAMGAVTALQEAGSDVKVLTFDTNPNVLDYIKEGKLEAAIMPDPYTFGYMGLLALYLDRHGLLDPMWDTDNDRPRFDVPLMNTGSSVVTKSNADYFYSDKYKERRKSGGYDMQAKDLNNPDLPGHWD</sequence>
<dbReference type="RefSeq" id="WP_223021595.1">
    <property type="nucleotide sequence ID" value="NZ_CP078143.1"/>
</dbReference>
<protein>
    <submittedName>
        <fullName evidence="7">Substrate-binding domain-containing protein</fullName>
    </submittedName>
</protein>
<keyword evidence="8" id="KW-1185">Reference proteome</keyword>
<proteinExistence type="inferred from homology"/>
<comment type="similarity">
    <text evidence="2">Belongs to the bacterial solute-binding protein 2 family.</text>
</comment>
<dbReference type="Pfam" id="PF13407">
    <property type="entry name" value="Peripla_BP_4"/>
    <property type="match status" value="1"/>
</dbReference>
<dbReference type="SUPFAM" id="SSF53822">
    <property type="entry name" value="Periplasmic binding protein-like I"/>
    <property type="match status" value="1"/>
</dbReference>
<dbReference type="PANTHER" id="PTHR46847">
    <property type="entry name" value="D-ALLOSE-BINDING PERIPLASMIC PROTEIN-RELATED"/>
    <property type="match status" value="1"/>
</dbReference>
<evidence type="ECO:0000313" key="7">
    <source>
        <dbReference type="EMBL" id="MFC5585061.1"/>
    </source>
</evidence>
<evidence type="ECO:0000313" key="8">
    <source>
        <dbReference type="Proteomes" id="UP001596107"/>
    </source>
</evidence>
<dbReference type="Proteomes" id="UP001596107">
    <property type="component" value="Unassembled WGS sequence"/>
</dbReference>
<feature type="region of interest" description="Disordered" evidence="4">
    <location>
        <begin position="344"/>
        <end position="364"/>
    </location>
</feature>
<accession>A0ABW0T6R2</accession>